<feature type="compositionally biased region" description="Low complexity" evidence="1">
    <location>
        <begin position="111"/>
        <end position="134"/>
    </location>
</feature>
<protein>
    <submittedName>
        <fullName evidence="2">Uncharacterized protein</fullName>
    </submittedName>
</protein>
<evidence type="ECO:0000256" key="1">
    <source>
        <dbReference type="SAM" id="MobiDB-lite"/>
    </source>
</evidence>
<accession>A0A3L6TL85</accession>
<dbReference type="EMBL" id="PQIB02000001">
    <property type="protein sequence ID" value="RLN40990.1"/>
    <property type="molecule type" value="Genomic_DNA"/>
</dbReference>
<feature type="region of interest" description="Disordered" evidence="1">
    <location>
        <begin position="111"/>
        <end position="136"/>
    </location>
</feature>
<reference evidence="3" key="1">
    <citation type="journal article" date="2019" name="Nat. Commun.">
        <title>The genome of broomcorn millet.</title>
        <authorList>
            <person name="Zou C."/>
            <person name="Miki D."/>
            <person name="Li D."/>
            <person name="Tang Q."/>
            <person name="Xiao L."/>
            <person name="Rajput S."/>
            <person name="Deng P."/>
            <person name="Jia W."/>
            <person name="Huang R."/>
            <person name="Zhang M."/>
            <person name="Sun Y."/>
            <person name="Hu J."/>
            <person name="Fu X."/>
            <person name="Schnable P.S."/>
            <person name="Li F."/>
            <person name="Zhang H."/>
            <person name="Feng B."/>
            <person name="Zhu X."/>
            <person name="Liu R."/>
            <person name="Schnable J.C."/>
            <person name="Zhu J.-K."/>
            <person name="Zhang H."/>
        </authorList>
    </citation>
    <scope>NUCLEOTIDE SEQUENCE [LARGE SCALE GENOMIC DNA]</scope>
</reference>
<feature type="compositionally biased region" description="Polar residues" evidence="1">
    <location>
        <begin position="31"/>
        <end position="46"/>
    </location>
</feature>
<dbReference type="Proteomes" id="UP000275267">
    <property type="component" value="Unassembled WGS sequence"/>
</dbReference>
<dbReference type="OrthoDB" id="10610230at2759"/>
<name>A0A3L6TL85_PANMI</name>
<feature type="compositionally biased region" description="Basic and acidic residues" evidence="1">
    <location>
        <begin position="1"/>
        <end position="23"/>
    </location>
</feature>
<evidence type="ECO:0000313" key="2">
    <source>
        <dbReference type="EMBL" id="RLN40990.1"/>
    </source>
</evidence>
<feature type="compositionally biased region" description="Basic and acidic residues" evidence="1">
    <location>
        <begin position="52"/>
        <end position="62"/>
    </location>
</feature>
<evidence type="ECO:0000313" key="3">
    <source>
        <dbReference type="Proteomes" id="UP000275267"/>
    </source>
</evidence>
<dbReference type="AlphaFoldDB" id="A0A3L6TL85"/>
<sequence length="260" mass="26337">MEKRKRMDAEAAPRPEQQQDRGDGGGAEGRPTTSSVTKVGEQQQAAAASHPELSRPHVHGEAEDGSAALGDDLDVAVTRPADLPPMALHSATATAPGGPASTAAFSSIAASAHDVPGPSSSPAADAPSTGASSTVRRSVEVLGDDGAAAAASASPDHAAAPAAGSTAAALPPPAGVKLPYKKEKAALREKIHYYLTPEPLMLDDDSTFRQMAVAIQNIRGTEMDLANLSGADAVENGRKTAATISKLDTVGLVVLSFSHV</sequence>
<proteinExistence type="predicted"/>
<organism evidence="2 3">
    <name type="scientific">Panicum miliaceum</name>
    <name type="common">Proso millet</name>
    <name type="synonym">Broomcorn millet</name>
    <dbReference type="NCBI Taxonomy" id="4540"/>
    <lineage>
        <taxon>Eukaryota</taxon>
        <taxon>Viridiplantae</taxon>
        <taxon>Streptophyta</taxon>
        <taxon>Embryophyta</taxon>
        <taxon>Tracheophyta</taxon>
        <taxon>Spermatophyta</taxon>
        <taxon>Magnoliopsida</taxon>
        <taxon>Liliopsida</taxon>
        <taxon>Poales</taxon>
        <taxon>Poaceae</taxon>
        <taxon>PACMAD clade</taxon>
        <taxon>Panicoideae</taxon>
        <taxon>Panicodae</taxon>
        <taxon>Paniceae</taxon>
        <taxon>Panicinae</taxon>
        <taxon>Panicum</taxon>
        <taxon>Panicum sect. Panicum</taxon>
    </lineage>
</organism>
<gene>
    <name evidence="2" type="ORF">C2845_PM01G41460</name>
</gene>
<keyword evidence="3" id="KW-1185">Reference proteome</keyword>
<feature type="region of interest" description="Disordered" evidence="1">
    <location>
        <begin position="1"/>
        <end position="81"/>
    </location>
</feature>
<comment type="caution">
    <text evidence="2">The sequence shown here is derived from an EMBL/GenBank/DDBJ whole genome shotgun (WGS) entry which is preliminary data.</text>
</comment>